<dbReference type="GO" id="GO:0005829">
    <property type="term" value="C:cytosol"/>
    <property type="evidence" value="ECO:0007669"/>
    <property type="project" value="TreeGrafter"/>
</dbReference>
<dbReference type="GO" id="GO:0005525">
    <property type="term" value="F:GTP binding"/>
    <property type="evidence" value="ECO:0007669"/>
    <property type="project" value="UniProtKB-KW"/>
</dbReference>
<keyword evidence="11" id="KW-1185">Reference proteome</keyword>
<dbReference type="PRINTS" id="PR00315">
    <property type="entry name" value="ELONGATNFCT"/>
</dbReference>
<dbReference type="PANTHER" id="PTHR43721:SF22">
    <property type="entry name" value="ELONGATION FACTOR TU, MITOCHONDRIAL"/>
    <property type="match status" value="1"/>
</dbReference>
<dbReference type="Gene3D" id="2.40.30.10">
    <property type="entry name" value="Translation factors"/>
    <property type="match status" value="1"/>
</dbReference>
<dbReference type="InterPro" id="IPR000795">
    <property type="entry name" value="T_Tr_GTP-bd_dom"/>
</dbReference>
<name>A0A2T0LA16_9BACL</name>
<comment type="function">
    <text evidence="7">Translation factor necessary for the incorporation of selenocysteine into proteins. It probably replaces EF-Tu for the insertion of selenocysteine directed by the UGA codon. SelB binds GTP and GDP.</text>
</comment>
<gene>
    <name evidence="10" type="ORF">CLV97_1469</name>
</gene>
<comment type="caution">
    <text evidence="10">The sequence shown here is derived from an EMBL/GenBank/DDBJ whole genome shotgun (WGS) entry which is preliminary data.</text>
</comment>
<accession>A0A2T0LA16</accession>
<dbReference type="GO" id="GO:0001514">
    <property type="term" value="P:selenocysteine incorporation"/>
    <property type="evidence" value="ECO:0007669"/>
    <property type="project" value="InterPro"/>
</dbReference>
<dbReference type="CDD" id="cd15491">
    <property type="entry name" value="selB_III"/>
    <property type="match status" value="1"/>
</dbReference>
<keyword evidence="10" id="KW-0251">Elongation factor</keyword>
<evidence type="ECO:0000256" key="1">
    <source>
        <dbReference type="ARBA" id="ARBA00004496"/>
    </source>
</evidence>
<dbReference type="InterPro" id="IPR009001">
    <property type="entry name" value="Transl_elong_EF1A/Init_IF2_C"/>
</dbReference>
<dbReference type="InterPro" id="IPR036390">
    <property type="entry name" value="WH_DNA-bd_sf"/>
</dbReference>
<dbReference type="Pfam" id="PF03144">
    <property type="entry name" value="GTP_EFTU_D2"/>
    <property type="match status" value="1"/>
</dbReference>
<dbReference type="InterPro" id="IPR015190">
    <property type="entry name" value="Elong_fac_SelB-wing-hlx_typ-2"/>
</dbReference>
<evidence type="ECO:0000256" key="7">
    <source>
        <dbReference type="ARBA" id="ARBA00025526"/>
    </source>
</evidence>
<dbReference type="Pfam" id="PF09107">
    <property type="entry name" value="WHD_3rd_SelB"/>
    <property type="match status" value="1"/>
</dbReference>
<evidence type="ECO:0000256" key="3">
    <source>
        <dbReference type="ARBA" id="ARBA00022490"/>
    </source>
</evidence>
<dbReference type="EMBL" id="PVNE01000046">
    <property type="protein sequence ID" value="PRX38583.1"/>
    <property type="molecule type" value="Genomic_DNA"/>
</dbReference>
<evidence type="ECO:0000313" key="11">
    <source>
        <dbReference type="Proteomes" id="UP000237797"/>
    </source>
</evidence>
<dbReference type="SUPFAM" id="SSF50447">
    <property type="entry name" value="Translation proteins"/>
    <property type="match status" value="1"/>
</dbReference>
<dbReference type="InterPro" id="IPR057335">
    <property type="entry name" value="Beta-barrel_SelB"/>
</dbReference>
<dbReference type="InterPro" id="IPR009000">
    <property type="entry name" value="Transl_B-barrel_sf"/>
</dbReference>
<dbReference type="Gene3D" id="3.40.50.300">
    <property type="entry name" value="P-loop containing nucleotide triphosphate hydrolases"/>
    <property type="match status" value="1"/>
</dbReference>
<dbReference type="SUPFAM" id="SSF50465">
    <property type="entry name" value="EF-Tu/eEF-1alpha/eIF2-gamma C-terminal domain"/>
    <property type="match status" value="1"/>
</dbReference>
<evidence type="ECO:0000313" key="10">
    <source>
        <dbReference type="EMBL" id="PRX38583.1"/>
    </source>
</evidence>
<dbReference type="GO" id="GO:0003723">
    <property type="term" value="F:RNA binding"/>
    <property type="evidence" value="ECO:0007669"/>
    <property type="project" value="InterPro"/>
</dbReference>
<proteinExistence type="predicted"/>
<evidence type="ECO:0000259" key="9">
    <source>
        <dbReference type="PROSITE" id="PS51722"/>
    </source>
</evidence>
<keyword evidence="6" id="KW-0342">GTP-binding</keyword>
<dbReference type="AlphaFoldDB" id="A0A2T0LA16"/>
<evidence type="ECO:0000256" key="4">
    <source>
        <dbReference type="ARBA" id="ARBA00022741"/>
    </source>
</evidence>
<sequence length="634" mass="70950">MSHYVLGTAGHIDHGKTALTKALTGVDTDRLKEEKERHISIEPGFAPFRLPSGKEVSIVDVPGHERFIRQMVSGVAGIDLVLLVVAADEGVMPQTREHLHIIELLNIRAGVIVLTKMDAADPELLPLIEEDLRLLTKNTVLEGAPICRVSARTGDGLDSLVHTLDRLVSGMSPRQSEAPFRLPIDRVFTIRGAGTVVTGTVQSGSAQTGDELEILPGNLRVRVRQIQVHGNAVPRATAGQRAAFNLTMADADRLYRGQTLTDPGAWSVTDRLDARVESLPDLDFTLKQRARLKLLIGTAETMAELILYDRKEWGPNEKAFVTLRLREPVVAGRGDRFILRRPSPAATVGGGEVIDPYPPKHKIRPESALRIEQRLSAGLEERILEALRDRLLMSPEELARHLTEPEAAVDTSLKKMEQDGRIVSFFDRVASTDHLQERERRIARWLANYHSEYPMREGAPKAEVISRLLQGLSTREASRLLDFWSERGSLRQDGENLALPSFAPHIPDRWSEKADRLLDQLKGKGITPPNWKILLEEAGIPPEVGKELRPYWIREGMVVPLTDEILLHHEVFNSAVHQVVEAIRRNGPQSISDIRKRLPASRKYLVPLLETMDQRGITRRLGDLRELVNERKNP</sequence>
<dbReference type="SUPFAM" id="SSF46785">
    <property type="entry name" value="Winged helix' DNA-binding domain"/>
    <property type="match status" value="2"/>
</dbReference>
<dbReference type="PROSITE" id="PS51722">
    <property type="entry name" value="G_TR_2"/>
    <property type="match status" value="1"/>
</dbReference>
<dbReference type="Gene3D" id="1.10.10.10">
    <property type="entry name" value="Winged helix-like DNA-binding domain superfamily/Winged helix DNA-binding domain"/>
    <property type="match status" value="1"/>
</dbReference>
<dbReference type="NCBIfam" id="TIGR00475">
    <property type="entry name" value="selB"/>
    <property type="match status" value="1"/>
</dbReference>
<evidence type="ECO:0000256" key="8">
    <source>
        <dbReference type="ARBA" id="ARBA00031615"/>
    </source>
</evidence>
<dbReference type="Pfam" id="PF25461">
    <property type="entry name" value="Beta-barrel_SelB"/>
    <property type="match status" value="1"/>
</dbReference>
<dbReference type="GO" id="GO:0003924">
    <property type="term" value="F:GTPase activity"/>
    <property type="evidence" value="ECO:0007669"/>
    <property type="project" value="InterPro"/>
</dbReference>
<dbReference type="PANTHER" id="PTHR43721">
    <property type="entry name" value="ELONGATION FACTOR TU-RELATED"/>
    <property type="match status" value="1"/>
</dbReference>
<dbReference type="InterPro" id="IPR004535">
    <property type="entry name" value="Transl_elong_SelB"/>
</dbReference>
<dbReference type="Proteomes" id="UP000237797">
    <property type="component" value="Unassembled WGS sequence"/>
</dbReference>
<dbReference type="RefSeq" id="WP_170070600.1">
    <property type="nucleotide sequence ID" value="NZ_PVNE01000046.1"/>
</dbReference>
<dbReference type="Gene3D" id="1.10.10.2770">
    <property type="match status" value="1"/>
</dbReference>
<keyword evidence="5" id="KW-0648">Protein biosynthesis</keyword>
<feature type="domain" description="Tr-type G" evidence="9">
    <location>
        <begin position="1"/>
        <end position="174"/>
    </location>
</feature>
<evidence type="ECO:0000256" key="2">
    <source>
        <dbReference type="ARBA" id="ARBA00015953"/>
    </source>
</evidence>
<dbReference type="GO" id="GO:0003746">
    <property type="term" value="F:translation elongation factor activity"/>
    <property type="evidence" value="ECO:0007669"/>
    <property type="project" value="UniProtKB-KW"/>
</dbReference>
<evidence type="ECO:0000256" key="5">
    <source>
        <dbReference type="ARBA" id="ARBA00022917"/>
    </source>
</evidence>
<organism evidence="10 11">
    <name type="scientific">Planifilum fimeticola</name>
    <dbReference type="NCBI Taxonomy" id="201975"/>
    <lineage>
        <taxon>Bacteria</taxon>
        <taxon>Bacillati</taxon>
        <taxon>Bacillota</taxon>
        <taxon>Bacilli</taxon>
        <taxon>Bacillales</taxon>
        <taxon>Thermoactinomycetaceae</taxon>
        <taxon>Planifilum</taxon>
    </lineage>
</organism>
<dbReference type="Pfam" id="PF00009">
    <property type="entry name" value="GTP_EFTU"/>
    <property type="match status" value="1"/>
</dbReference>
<dbReference type="Pfam" id="PF09106">
    <property type="entry name" value="WHD_2nd_SelB"/>
    <property type="match status" value="1"/>
</dbReference>
<keyword evidence="4" id="KW-0547">Nucleotide-binding</keyword>
<dbReference type="InterPro" id="IPR015191">
    <property type="entry name" value="SelB_WHD4"/>
</dbReference>
<dbReference type="NCBIfam" id="TIGR00231">
    <property type="entry name" value="small_GTP"/>
    <property type="match status" value="1"/>
</dbReference>
<dbReference type="SUPFAM" id="SSF52540">
    <property type="entry name" value="P-loop containing nucleoside triphosphate hydrolases"/>
    <property type="match status" value="1"/>
</dbReference>
<dbReference type="InterPro" id="IPR027417">
    <property type="entry name" value="P-loop_NTPase"/>
</dbReference>
<dbReference type="InterPro" id="IPR004161">
    <property type="entry name" value="EFTu-like_2"/>
</dbReference>
<evidence type="ECO:0000256" key="6">
    <source>
        <dbReference type="ARBA" id="ARBA00023134"/>
    </source>
</evidence>
<dbReference type="InterPro" id="IPR036388">
    <property type="entry name" value="WH-like_DNA-bd_sf"/>
</dbReference>
<dbReference type="CDD" id="cd04171">
    <property type="entry name" value="SelB"/>
    <property type="match status" value="1"/>
</dbReference>
<keyword evidence="3" id="KW-0963">Cytoplasm</keyword>
<dbReference type="CDD" id="cd03696">
    <property type="entry name" value="SelB_II"/>
    <property type="match status" value="1"/>
</dbReference>
<dbReference type="InterPro" id="IPR005225">
    <property type="entry name" value="Small_GTP-bd"/>
</dbReference>
<dbReference type="InterPro" id="IPR050055">
    <property type="entry name" value="EF-Tu_GTPase"/>
</dbReference>
<comment type="subcellular location">
    <subcellularLocation>
        <location evidence="1">Cytoplasm</location>
    </subcellularLocation>
</comment>
<protein>
    <recommendedName>
        <fullName evidence="2">Selenocysteine-specific elongation factor</fullName>
    </recommendedName>
    <alternativeName>
        <fullName evidence="8">SelB translation factor</fullName>
    </alternativeName>
</protein>
<reference evidence="10 11" key="1">
    <citation type="submission" date="2018-03" db="EMBL/GenBank/DDBJ databases">
        <title>Genomic Encyclopedia of Archaeal and Bacterial Type Strains, Phase II (KMG-II): from individual species to whole genera.</title>
        <authorList>
            <person name="Goeker M."/>
        </authorList>
    </citation>
    <scope>NUCLEOTIDE SEQUENCE [LARGE SCALE GENOMIC DNA]</scope>
    <source>
        <strain evidence="10 11">DSM 44946</strain>
    </source>
</reference>